<dbReference type="InterPro" id="IPR029016">
    <property type="entry name" value="GAF-like_dom_sf"/>
</dbReference>
<comment type="caution">
    <text evidence="2">The sequence shown here is derived from an EMBL/GenBank/DDBJ whole genome shotgun (WGS) entry which is preliminary data.</text>
</comment>
<dbReference type="InterPro" id="IPR003018">
    <property type="entry name" value="GAF"/>
</dbReference>
<dbReference type="OrthoDB" id="9796252at2"/>
<dbReference type="Gene3D" id="3.30.450.40">
    <property type="match status" value="1"/>
</dbReference>
<dbReference type="AlphaFoldDB" id="A0A2D0N987"/>
<dbReference type="RefSeq" id="WP_099151481.1">
    <property type="nucleotide sequence ID" value="NZ_PDUD01000023.1"/>
</dbReference>
<proteinExistence type="predicted"/>
<dbReference type="Pfam" id="PF13185">
    <property type="entry name" value="GAF_2"/>
    <property type="match status" value="1"/>
</dbReference>
<dbReference type="Proteomes" id="UP000223913">
    <property type="component" value="Unassembled WGS sequence"/>
</dbReference>
<reference evidence="2 3" key="1">
    <citation type="submission" date="2017-10" db="EMBL/GenBank/DDBJ databases">
        <title>The draft genome sequence of Lewinella nigricans NBRC 102662.</title>
        <authorList>
            <person name="Wang K."/>
        </authorList>
    </citation>
    <scope>NUCLEOTIDE SEQUENCE [LARGE SCALE GENOMIC DNA]</scope>
    <source>
        <strain evidence="2 3">NBRC 102662</strain>
    </source>
</reference>
<accession>A0A2D0N987</accession>
<feature type="domain" description="GAF" evidence="1">
    <location>
        <begin position="65"/>
        <end position="168"/>
    </location>
</feature>
<sequence length="172" mass="19114">MSASAEMPYFIKPSINLSTEEKHRAYREAIAAIDANLAGETQDMIKMVTINCLLKTYLPYFYWTGFYLVQDGRLIVGPYQGTLGCLYINFGRGVCGKAATERKTQLVPNTHALAQGSEHIACDPNSLSEIVVPVFNGKEELIAVFDVDSTLEGSFDEVDQSYLEQILRVFAD</sequence>
<name>A0A2D0N987_FLAN2</name>
<dbReference type="SUPFAM" id="SSF55781">
    <property type="entry name" value="GAF domain-like"/>
    <property type="match status" value="1"/>
</dbReference>
<evidence type="ECO:0000259" key="1">
    <source>
        <dbReference type="Pfam" id="PF13185"/>
    </source>
</evidence>
<gene>
    <name evidence="2" type="ORF">CRP01_18055</name>
</gene>
<protein>
    <submittedName>
        <fullName evidence="2">Diguanylate phosphodiesterase</fullName>
    </submittedName>
</protein>
<evidence type="ECO:0000313" key="3">
    <source>
        <dbReference type="Proteomes" id="UP000223913"/>
    </source>
</evidence>
<dbReference type="EMBL" id="PDUD01000023">
    <property type="protein sequence ID" value="PHN04936.1"/>
    <property type="molecule type" value="Genomic_DNA"/>
</dbReference>
<evidence type="ECO:0000313" key="2">
    <source>
        <dbReference type="EMBL" id="PHN04936.1"/>
    </source>
</evidence>
<keyword evidence="3" id="KW-1185">Reference proteome</keyword>
<organism evidence="2 3">
    <name type="scientific">Flavilitoribacter nigricans (strain ATCC 23147 / DSM 23189 / NBRC 102662 / NCIMB 1420 / SS-2)</name>
    <name type="common">Lewinella nigricans</name>
    <dbReference type="NCBI Taxonomy" id="1122177"/>
    <lineage>
        <taxon>Bacteria</taxon>
        <taxon>Pseudomonadati</taxon>
        <taxon>Bacteroidota</taxon>
        <taxon>Saprospiria</taxon>
        <taxon>Saprospirales</taxon>
        <taxon>Lewinellaceae</taxon>
        <taxon>Flavilitoribacter</taxon>
    </lineage>
</organism>